<name>A0A975Y7C4_9NOST</name>
<proteinExistence type="predicted"/>
<dbReference type="EMBL" id="CP021056">
    <property type="protein sequence ID" value="QXE26174.1"/>
    <property type="molecule type" value="Genomic_DNA"/>
</dbReference>
<evidence type="ECO:0000313" key="2">
    <source>
        <dbReference type="Proteomes" id="UP000683511"/>
    </source>
</evidence>
<evidence type="ECO:0000313" key="1">
    <source>
        <dbReference type="EMBL" id="QXE26174.1"/>
    </source>
</evidence>
<organism evidence="1 2">
    <name type="scientific">Richelia sinica FACHB-800</name>
    <dbReference type="NCBI Taxonomy" id="1357546"/>
    <lineage>
        <taxon>Bacteria</taxon>
        <taxon>Bacillati</taxon>
        <taxon>Cyanobacteriota</taxon>
        <taxon>Cyanophyceae</taxon>
        <taxon>Nostocales</taxon>
        <taxon>Nostocaceae</taxon>
        <taxon>Richelia</taxon>
    </lineage>
</organism>
<reference evidence="1" key="1">
    <citation type="submission" date="2017-04" db="EMBL/GenBank/DDBJ databases">
        <title>Genome deletions in a multicellular cyanobacterial endosymbiont for morphological adaptation in marine diatoms.</title>
        <authorList>
            <person name="Wang Y."/>
            <person name="Gao H."/>
            <person name="Li R."/>
            <person name="Xu X."/>
        </authorList>
    </citation>
    <scope>NUCLEOTIDE SEQUENCE</scope>
    <source>
        <strain evidence="1">FACHB 800</strain>
    </source>
</reference>
<protein>
    <submittedName>
        <fullName evidence="1">Uncharacterized protein</fullName>
    </submittedName>
</protein>
<keyword evidence="2" id="KW-1185">Reference proteome</keyword>
<accession>A0A975Y7C4</accession>
<gene>
    <name evidence="1" type="ORF">B6N60_04905</name>
</gene>
<sequence length="138" mass="15794">MKSIVLGIASAAVLTTGLTISQRPAQASWSDATNFLNNNWGAIVSNLWSPWNKQVFMTNLSPQETRDVQNQYRSRADGVLFDRCVNKVADTYYTGWRNGAIKTAYRWTISMRVENGQANCYQRMTNNNADDFMRRRGW</sequence>
<dbReference type="KEGG" id="rsin:B6N60_04905"/>
<dbReference type="Proteomes" id="UP000683511">
    <property type="component" value="Chromosome"/>
</dbReference>
<dbReference type="AlphaFoldDB" id="A0A975Y7C4"/>